<dbReference type="Pfam" id="PF17921">
    <property type="entry name" value="Integrase_H2C2"/>
    <property type="match status" value="1"/>
</dbReference>
<dbReference type="InterPro" id="IPR041588">
    <property type="entry name" value="Integrase_H2C2"/>
</dbReference>
<feature type="region of interest" description="Disordered" evidence="8">
    <location>
        <begin position="254"/>
        <end position="292"/>
    </location>
</feature>
<dbReference type="FunFam" id="3.30.420.10:FF:000063">
    <property type="entry name" value="Retrovirus-related Pol polyprotein from transposon 297-like Protein"/>
    <property type="match status" value="1"/>
</dbReference>
<dbReference type="Gene3D" id="2.40.70.10">
    <property type="entry name" value="Acid Proteases"/>
    <property type="match status" value="1"/>
</dbReference>
<dbReference type="GO" id="GO:0003964">
    <property type="term" value="F:RNA-directed DNA polymerase activity"/>
    <property type="evidence" value="ECO:0007669"/>
    <property type="project" value="UniProtKB-KW"/>
</dbReference>
<dbReference type="Pfam" id="PF00665">
    <property type="entry name" value="rve"/>
    <property type="match status" value="1"/>
</dbReference>
<keyword evidence="6" id="KW-0378">Hydrolase</keyword>
<sequence length="1302" mass="149838">MNTQLTLEKFDCEGEPTSVGARWERWKRALLIYLEAAGIERSEKKRASLLHFGGLALQEIFHNIPDANIPAADGVDVFAVAIKKLDEFFLPKQSKVYERHLFRLIKQEANETFDKFLIRLRQQADKCQFKDKDDQIIDQITEKCSSKELRKKILQTGDSMTLTNIINEANTLEAVSRQIEGFGGGSTSSDSINRIKSTNHKFNNQNERKWTEKSKCGRCGSTGHGSQDSKCPARERDCHKCGLKGHFRQFCRTTTRNKTNKRKHSTNDPENGNEKKFKREYPRSNTNQIDQTEDTEDIQYVFKIDDDSVIDCYVGGIKIKMLVDSGCKCNLITSRTWNFMKQNSIKALNQTHRCNKTFYSYASKTPLELLGSFNANLKIADRETKATFYVIADGTRDLLGKDTATEMGVLKVGLAVNQMDINKEFPKFKDVLVEIPIDKNVQPVSQPLRRIPIPLEEKVSKKIKELLDKDIIEEVQGSSRWVSPIVPVLKTTGDVRICVDMRRANKAILRENHPLPTMDKLLPKMKNAKYFSKLDIKDAFHQIELHPDSRHITTFITSKGLFRYKRLMFGISCAPEIFQKTLERMLLGCEGTINFIDDILVYGKNIEEHDQRLEKVIKTLEENNVVLRKDKCTFRQQKVQFLGHELSHEGVKPLDKYVSTIQEFRPPINIGELQSFLGLINYVGKWIPNLATSTEPLKELLRNKPNKTTELKTLWGTKQECAFNHLKLALSNIPTLGYYDVKDRTAVIADASPVGLGGVLVQINEHGPRIIAYGHRTLTSCERRYCQTEKEALALVWAVEHFHIFLFGKEFDLVTDHKPLEIIFGPKSKPCARIERWILRLQAYTFKVIYKPGKENIADSLSRLCKLKEISHNNSDDYIHQVVEGSRPVAVSLQEITDASKEDTEILKVRQGLYNNQWDEEVKNYKIFQNELCFYDGILLRGTRIVIPKKLRSKILIAAHEGHPGIVSMKARLRTKVWWPRYDKETENLVKCCKGCTLVSAPNPPNALKRRTLPMEPWVDTCIDLLGPLPSSDYILVIVDYFSRYKEVKICRKITSADIIQCLTEIFSRLGNPMTITADNGRQFCSEEFKKFCSERNIILYNTIPYWPQQNGEVERQNRDILKRLKISQVENKNWKEALLEYLTMYNSTPHSVTGKTPAELFFKRQYRDNIPMAEDITHKPNDSDVRDRDKEKKEAGKEYADRKRKAQECQLVPGDKVYVKNMVKDKLSLNYDPTSHTVETATGGDISVRNDITGKVSRRNIVHLKKVEGQWEVVNKENEERDTEKDLNTNENEMEILDQEN</sequence>
<dbReference type="GeneID" id="111349783"/>
<dbReference type="InterPro" id="IPR050951">
    <property type="entry name" value="Retrovirus_Pol_polyprotein"/>
</dbReference>
<feature type="compositionally biased region" description="Basic and acidic residues" evidence="8">
    <location>
        <begin position="1277"/>
        <end position="1289"/>
    </location>
</feature>
<dbReference type="RefSeq" id="XP_022816801.1">
    <property type="nucleotide sequence ID" value="XM_022961033.1"/>
</dbReference>
<evidence type="ECO:0000259" key="9">
    <source>
        <dbReference type="PROSITE" id="PS50878"/>
    </source>
</evidence>
<dbReference type="GO" id="GO:0015074">
    <property type="term" value="P:DNA integration"/>
    <property type="evidence" value="ECO:0007669"/>
    <property type="project" value="InterPro"/>
</dbReference>
<dbReference type="InterPro" id="IPR012337">
    <property type="entry name" value="RNaseH-like_sf"/>
</dbReference>
<dbReference type="GO" id="GO:0004519">
    <property type="term" value="F:endonuclease activity"/>
    <property type="evidence" value="ECO:0007669"/>
    <property type="project" value="UniProtKB-KW"/>
</dbReference>
<feature type="region of interest" description="Disordered" evidence="8">
    <location>
        <begin position="1173"/>
        <end position="1206"/>
    </location>
</feature>
<dbReference type="Gene3D" id="1.10.340.70">
    <property type="match status" value="1"/>
</dbReference>
<dbReference type="EC" id="2.7.7.49" evidence="1"/>
<dbReference type="GO" id="GO:0003676">
    <property type="term" value="F:nucleic acid binding"/>
    <property type="evidence" value="ECO:0007669"/>
    <property type="project" value="InterPro"/>
</dbReference>
<dbReference type="InterPro" id="IPR021109">
    <property type="entry name" value="Peptidase_aspartic_dom_sf"/>
</dbReference>
<dbReference type="CDD" id="cd09274">
    <property type="entry name" value="RNase_HI_RT_Ty3"/>
    <property type="match status" value="1"/>
</dbReference>
<evidence type="ECO:0000256" key="4">
    <source>
        <dbReference type="ARBA" id="ARBA00022722"/>
    </source>
</evidence>
<keyword evidence="5" id="KW-0255">Endonuclease</keyword>
<feature type="compositionally biased region" description="Basic and acidic residues" evidence="8">
    <location>
        <begin position="272"/>
        <end position="282"/>
    </location>
</feature>
<name>A0A9J7DUA9_SPOLT</name>
<keyword evidence="3" id="KW-0548">Nucleotidyltransferase</keyword>
<dbReference type="FunFam" id="1.10.340.70:FF:000003">
    <property type="entry name" value="Protein CBG25708"/>
    <property type="match status" value="1"/>
</dbReference>
<evidence type="ECO:0000313" key="11">
    <source>
        <dbReference type="Proteomes" id="UP000301870"/>
    </source>
</evidence>
<evidence type="ECO:0000313" key="12">
    <source>
        <dbReference type="RefSeq" id="XP_022816801.1"/>
    </source>
</evidence>
<feature type="domain" description="Integrase catalytic" evidence="10">
    <location>
        <begin position="1010"/>
        <end position="1166"/>
    </location>
</feature>
<dbReference type="PANTHER" id="PTHR37984">
    <property type="entry name" value="PROTEIN CBG26694"/>
    <property type="match status" value="1"/>
</dbReference>
<accession>A0A9J7DUA9</accession>
<evidence type="ECO:0000256" key="7">
    <source>
        <dbReference type="ARBA" id="ARBA00022918"/>
    </source>
</evidence>
<dbReference type="KEGG" id="sliu:111349783"/>
<dbReference type="Pfam" id="PF17917">
    <property type="entry name" value="RT_RNaseH"/>
    <property type="match status" value="1"/>
</dbReference>
<dbReference type="InterPro" id="IPR043502">
    <property type="entry name" value="DNA/RNA_pol_sf"/>
</dbReference>
<evidence type="ECO:0000256" key="1">
    <source>
        <dbReference type="ARBA" id="ARBA00012493"/>
    </source>
</evidence>
<dbReference type="KEGG" id="sliu:111363897"/>
<organism evidence="11 12">
    <name type="scientific">Spodoptera litura</name>
    <name type="common">Asian cotton leafworm</name>
    <dbReference type="NCBI Taxonomy" id="69820"/>
    <lineage>
        <taxon>Eukaryota</taxon>
        <taxon>Metazoa</taxon>
        <taxon>Ecdysozoa</taxon>
        <taxon>Arthropoda</taxon>
        <taxon>Hexapoda</taxon>
        <taxon>Insecta</taxon>
        <taxon>Pterygota</taxon>
        <taxon>Neoptera</taxon>
        <taxon>Endopterygota</taxon>
        <taxon>Lepidoptera</taxon>
        <taxon>Glossata</taxon>
        <taxon>Ditrysia</taxon>
        <taxon>Noctuoidea</taxon>
        <taxon>Noctuidae</taxon>
        <taxon>Amphipyrinae</taxon>
        <taxon>Spodoptera</taxon>
    </lineage>
</organism>
<dbReference type="PROSITE" id="PS50994">
    <property type="entry name" value="INTEGRASE"/>
    <property type="match status" value="1"/>
</dbReference>
<evidence type="ECO:0000259" key="10">
    <source>
        <dbReference type="PROSITE" id="PS50994"/>
    </source>
</evidence>
<evidence type="ECO:0000256" key="2">
    <source>
        <dbReference type="ARBA" id="ARBA00022679"/>
    </source>
</evidence>
<keyword evidence="11" id="KW-1185">Reference proteome</keyword>
<keyword evidence="7" id="KW-0695">RNA-directed DNA polymerase</keyword>
<dbReference type="GO" id="GO:0016787">
    <property type="term" value="F:hydrolase activity"/>
    <property type="evidence" value="ECO:0007669"/>
    <property type="project" value="UniProtKB-KW"/>
</dbReference>
<evidence type="ECO:0000256" key="8">
    <source>
        <dbReference type="SAM" id="MobiDB-lite"/>
    </source>
</evidence>
<dbReference type="Pfam" id="PF00078">
    <property type="entry name" value="RVT_1"/>
    <property type="match status" value="1"/>
</dbReference>
<dbReference type="InterPro" id="IPR043128">
    <property type="entry name" value="Rev_trsase/Diguanyl_cyclase"/>
</dbReference>
<dbReference type="Proteomes" id="UP000301870">
    <property type="component" value="Chromosome 10"/>
</dbReference>
<protein>
    <recommendedName>
        <fullName evidence="1">RNA-directed DNA polymerase</fullName>
        <ecNumber evidence="1">2.7.7.49</ecNumber>
    </recommendedName>
</protein>
<dbReference type="Gene3D" id="3.30.70.270">
    <property type="match status" value="2"/>
</dbReference>
<dbReference type="Gene3D" id="3.30.420.10">
    <property type="entry name" value="Ribonuclease H-like superfamily/Ribonuclease H"/>
    <property type="match status" value="1"/>
</dbReference>
<dbReference type="InterPro" id="IPR001584">
    <property type="entry name" value="Integrase_cat-core"/>
</dbReference>
<feature type="domain" description="Reverse transcriptase" evidence="9">
    <location>
        <begin position="469"/>
        <end position="646"/>
    </location>
</feature>
<dbReference type="OrthoDB" id="10068564at2759"/>
<feature type="region of interest" description="Disordered" evidence="8">
    <location>
        <begin position="1277"/>
        <end position="1302"/>
    </location>
</feature>
<dbReference type="SUPFAM" id="SSF50630">
    <property type="entry name" value="Acid proteases"/>
    <property type="match status" value="1"/>
</dbReference>
<feature type="compositionally biased region" description="Acidic residues" evidence="8">
    <location>
        <begin position="1293"/>
        <end position="1302"/>
    </location>
</feature>
<dbReference type="GO" id="GO:0042575">
    <property type="term" value="C:DNA polymerase complex"/>
    <property type="evidence" value="ECO:0007669"/>
    <property type="project" value="UniProtKB-ARBA"/>
</dbReference>
<gene>
    <name evidence="12" type="primary">LOC111349783</name>
    <name evidence="13" type="synonym">LOC111363897</name>
</gene>
<dbReference type="SUPFAM" id="SSF53098">
    <property type="entry name" value="Ribonuclease H-like"/>
    <property type="match status" value="1"/>
</dbReference>
<evidence type="ECO:0000256" key="6">
    <source>
        <dbReference type="ARBA" id="ARBA00022801"/>
    </source>
</evidence>
<dbReference type="RefSeq" id="XP_022836535.1">
    <property type="nucleotide sequence ID" value="XM_022980767.1"/>
</dbReference>
<dbReference type="Gene3D" id="3.10.10.10">
    <property type="entry name" value="HIV Type 1 Reverse Transcriptase, subunit A, domain 1"/>
    <property type="match status" value="1"/>
</dbReference>
<dbReference type="PROSITE" id="PS50878">
    <property type="entry name" value="RT_POL"/>
    <property type="match status" value="1"/>
</dbReference>
<evidence type="ECO:0000313" key="13">
    <source>
        <dbReference type="RefSeq" id="XP_022836535.1"/>
    </source>
</evidence>
<dbReference type="InterPro" id="IPR036397">
    <property type="entry name" value="RNaseH_sf"/>
</dbReference>
<keyword evidence="4" id="KW-0540">Nuclease</keyword>
<evidence type="ECO:0000256" key="5">
    <source>
        <dbReference type="ARBA" id="ARBA00022759"/>
    </source>
</evidence>
<reference evidence="12 13" key="1">
    <citation type="submission" date="2025-04" db="UniProtKB">
        <authorList>
            <consortium name="RefSeq"/>
        </authorList>
    </citation>
    <scope>IDENTIFICATION</scope>
    <source>
        <strain evidence="12 13">Ishihara</strain>
        <tissue evidence="12 13">Whole body</tissue>
    </source>
</reference>
<dbReference type="InterPro" id="IPR000477">
    <property type="entry name" value="RT_dom"/>
</dbReference>
<evidence type="ECO:0000256" key="3">
    <source>
        <dbReference type="ARBA" id="ARBA00022695"/>
    </source>
</evidence>
<dbReference type="PANTHER" id="PTHR37984:SF11">
    <property type="entry name" value="INTEGRASE CATALYTIC DOMAIN-CONTAINING PROTEIN"/>
    <property type="match status" value="1"/>
</dbReference>
<proteinExistence type="predicted"/>
<dbReference type="Gene3D" id="4.10.60.10">
    <property type="entry name" value="Zinc finger, CCHC-type"/>
    <property type="match status" value="1"/>
</dbReference>
<dbReference type="InterPro" id="IPR041373">
    <property type="entry name" value="RT_RNaseH"/>
</dbReference>
<keyword evidence="2" id="KW-0808">Transferase</keyword>
<dbReference type="FunFam" id="3.30.70.270:FF:000020">
    <property type="entry name" value="Transposon Tf2-6 polyprotein-like Protein"/>
    <property type="match status" value="1"/>
</dbReference>
<dbReference type="SUPFAM" id="SSF56672">
    <property type="entry name" value="DNA/RNA polymerases"/>
    <property type="match status" value="1"/>
</dbReference>
<feature type="compositionally biased region" description="Basic and acidic residues" evidence="8">
    <location>
        <begin position="1176"/>
        <end position="1202"/>
    </location>
</feature>
<dbReference type="CDD" id="cd01647">
    <property type="entry name" value="RT_LTR"/>
    <property type="match status" value="1"/>
</dbReference>